<protein>
    <submittedName>
        <fullName evidence="1">Uncharacterized protein</fullName>
    </submittedName>
</protein>
<evidence type="ECO:0000313" key="1">
    <source>
        <dbReference type="EMBL" id="QWU13790.1"/>
    </source>
</evidence>
<accession>A0ABX8H9S2</accession>
<evidence type="ECO:0000313" key="2">
    <source>
        <dbReference type="Proteomes" id="UP000683429"/>
    </source>
</evidence>
<name>A0ABX8H9S2_9BACL</name>
<dbReference type="Proteomes" id="UP000683429">
    <property type="component" value="Chromosome"/>
</dbReference>
<keyword evidence="2" id="KW-1185">Reference proteome</keyword>
<gene>
    <name evidence="1" type="ORF">KP014_17680</name>
</gene>
<dbReference type="InterPro" id="IPR038323">
    <property type="entry name" value="ArAE_1_C_sf"/>
</dbReference>
<dbReference type="EMBL" id="CP076607">
    <property type="protein sequence ID" value="QWU13790.1"/>
    <property type="molecule type" value="Genomic_DNA"/>
</dbReference>
<sequence length="100" mass="11469">MEQRERIEDFFLILSDRLRNPNLDQDLHEVLRKIRLYHKFLPMPESRKELEDCASFVSQVRGINMPPVSFVAGSDAVEWASSMLGGTFRSAPMATGDRLT</sequence>
<reference evidence="1 2" key="1">
    <citation type="submission" date="2021-06" db="EMBL/GenBank/DDBJ databases">
        <title>Whole genome sequence of Paenibacillus sophorae DSM23020 for comparative genomics.</title>
        <authorList>
            <person name="Kim M.-J."/>
            <person name="Lee G."/>
            <person name="Shin J.-H."/>
        </authorList>
    </citation>
    <scope>NUCLEOTIDE SEQUENCE [LARGE SCALE GENOMIC DNA]</scope>
    <source>
        <strain evidence="1 2">DSM 23020</strain>
    </source>
</reference>
<proteinExistence type="predicted"/>
<dbReference type="Gene3D" id="1.20.120.940">
    <property type="entry name" value="Putative aromatic acid exporter, C-terminal domain"/>
    <property type="match status" value="1"/>
</dbReference>
<organism evidence="1 2">
    <name type="scientific">Paenibacillus sophorae</name>
    <dbReference type="NCBI Taxonomy" id="1333845"/>
    <lineage>
        <taxon>Bacteria</taxon>
        <taxon>Bacillati</taxon>
        <taxon>Bacillota</taxon>
        <taxon>Bacilli</taxon>
        <taxon>Bacillales</taxon>
        <taxon>Paenibacillaceae</taxon>
        <taxon>Paenibacillus</taxon>
    </lineage>
</organism>